<comment type="caution">
    <text evidence="2">The sequence shown here is derived from an EMBL/GenBank/DDBJ whole genome shotgun (WGS) entry which is preliminary data.</text>
</comment>
<gene>
    <name evidence="2" type="ORF">AAF712_007261</name>
</gene>
<sequence>MAIDVGFPTESPFVELTVSRGDIVLGSIAFGFFFGFLVHVFWTAVLETKRVGRITAYIAMVWLEILGNTVFAILSWCYLYKVFPPSLALFTIIIVCWIIQVQCLMLIIVNRLCILLATDRERLMMKAIVTGIVFLISVSSASIWIPAQLQINHAYIELNHWWDKFEKSVYLCLDLCLNIIFIVMVKRRLVNYHLAKYARVMRFNEYIIFISIGMDVLLMGMTTLKNGFVYVQFHPVVYIVKLAIEMSMSRLLVKVARSTGIRVEGDKRSDRVVVTTGGTM</sequence>
<dbReference type="PANTHER" id="PTHR35179:SF1">
    <property type="entry name" value="INTEGRAL MEMBRANE PROTEIN"/>
    <property type="match status" value="1"/>
</dbReference>
<accession>A0ABR2ZXG9</accession>
<reference evidence="2 3" key="1">
    <citation type="submission" date="2024-05" db="EMBL/GenBank/DDBJ databases">
        <title>A draft genome resource for the thread blight pathogen Marasmius tenuissimus strain MS-2.</title>
        <authorList>
            <person name="Yulfo-Soto G.E."/>
            <person name="Baruah I.K."/>
            <person name="Amoako-Attah I."/>
            <person name="Bukari Y."/>
            <person name="Meinhardt L.W."/>
            <person name="Bailey B.A."/>
            <person name="Cohen S.P."/>
        </authorList>
    </citation>
    <scope>NUCLEOTIDE SEQUENCE [LARGE SCALE GENOMIC DNA]</scope>
    <source>
        <strain evidence="2 3">MS-2</strain>
    </source>
</reference>
<evidence type="ECO:0000313" key="3">
    <source>
        <dbReference type="Proteomes" id="UP001437256"/>
    </source>
</evidence>
<name>A0ABR2ZXG9_9AGAR</name>
<feature type="transmembrane region" description="Helical" evidence="1">
    <location>
        <begin position="87"/>
        <end position="115"/>
    </location>
</feature>
<organism evidence="2 3">
    <name type="scientific">Marasmius tenuissimus</name>
    <dbReference type="NCBI Taxonomy" id="585030"/>
    <lineage>
        <taxon>Eukaryota</taxon>
        <taxon>Fungi</taxon>
        <taxon>Dikarya</taxon>
        <taxon>Basidiomycota</taxon>
        <taxon>Agaricomycotina</taxon>
        <taxon>Agaricomycetes</taxon>
        <taxon>Agaricomycetidae</taxon>
        <taxon>Agaricales</taxon>
        <taxon>Marasmiineae</taxon>
        <taxon>Marasmiaceae</taxon>
        <taxon>Marasmius</taxon>
    </lineage>
</organism>
<feature type="transmembrane region" description="Helical" evidence="1">
    <location>
        <begin position="167"/>
        <end position="185"/>
    </location>
</feature>
<feature type="transmembrane region" description="Helical" evidence="1">
    <location>
        <begin position="127"/>
        <end position="147"/>
    </location>
</feature>
<feature type="transmembrane region" description="Helical" evidence="1">
    <location>
        <begin position="57"/>
        <end position="81"/>
    </location>
</feature>
<evidence type="ECO:0008006" key="4">
    <source>
        <dbReference type="Google" id="ProtNLM"/>
    </source>
</evidence>
<dbReference type="PANTHER" id="PTHR35179">
    <property type="entry name" value="PROTEIN CBG02620"/>
    <property type="match status" value="1"/>
</dbReference>
<evidence type="ECO:0000313" key="2">
    <source>
        <dbReference type="EMBL" id="KAL0065774.1"/>
    </source>
</evidence>
<feature type="transmembrane region" description="Helical" evidence="1">
    <location>
        <begin position="206"/>
        <end position="224"/>
    </location>
</feature>
<dbReference type="Proteomes" id="UP001437256">
    <property type="component" value="Unassembled WGS sequence"/>
</dbReference>
<protein>
    <recommendedName>
        <fullName evidence="4">Integral membrane protein</fullName>
    </recommendedName>
</protein>
<proteinExistence type="predicted"/>
<feature type="transmembrane region" description="Helical" evidence="1">
    <location>
        <begin position="23"/>
        <end position="45"/>
    </location>
</feature>
<keyword evidence="1" id="KW-0812">Transmembrane</keyword>
<keyword evidence="1" id="KW-0472">Membrane</keyword>
<keyword evidence="3" id="KW-1185">Reference proteome</keyword>
<evidence type="ECO:0000256" key="1">
    <source>
        <dbReference type="SAM" id="Phobius"/>
    </source>
</evidence>
<dbReference type="EMBL" id="JBBXMP010000043">
    <property type="protein sequence ID" value="KAL0065774.1"/>
    <property type="molecule type" value="Genomic_DNA"/>
</dbReference>
<keyword evidence="1" id="KW-1133">Transmembrane helix</keyword>